<dbReference type="STRING" id="626523.GCWU000342_00125"/>
<evidence type="ECO:0000313" key="1">
    <source>
        <dbReference type="EMBL" id="EEP28783.1"/>
    </source>
</evidence>
<keyword evidence="2" id="KW-1185">Reference proteome</keyword>
<comment type="caution">
    <text evidence="1">The sequence shown here is derived from an EMBL/GenBank/DDBJ whole genome shotgun (WGS) entry which is preliminary data.</text>
</comment>
<sequence>MVVDLSFFTAPFLLMTVGYLQKEASSEYFIQRGWIYYEKQKC</sequence>
<proteinExistence type="predicted"/>
<protein>
    <submittedName>
        <fullName evidence="1">Uncharacterized protein</fullName>
    </submittedName>
</protein>
<name>C4G840_9FIRM</name>
<dbReference type="Proteomes" id="UP000003494">
    <property type="component" value="Unassembled WGS sequence"/>
</dbReference>
<organism evidence="1 2">
    <name type="scientific">Shuttleworthella satelles DSM 14600</name>
    <dbReference type="NCBI Taxonomy" id="626523"/>
    <lineage>
        <taxon>Bacteria</taxon>
        <taxon>Bacillati</taxon>
        <taxon>Bacillota</taxon>
        <taxon>Clostridia</taxon>
        <taxon>Lachnospirales</taxon>
        <taxon>Lachnospiraceae</taxon>
        <taxon>Shuttleworthella</taxon>
    </lineage>
</organism>
<evidence type="ECO:0000313" key="2">
    <source>
        <dbReference type="Proteomes" id="UP000003494"/>
    </source>
</evidence>
<dbReference type="EMBL" id="ACIP02000001">
    <property type="protein sequence ID" value="EEP28783.1"/>
    <property type="molecule type" value="Genomic_DNA"/>
</dbReference>
<reference evidence="1" key="1">
    <citation type="submission" date="2009-04" db="EMBL/GenBank/DDBJ databases">
        <authorList>
            <person name="Weinstock G."/>
            <person name="Sodergren E."/>
            <person name="Clifton S."/>
            <person name="Fulton L."/>
            <person name="Fulton B."/>
            <person name="Courtney L."/>
            <person name="Fronick C."/>
            <person name="Harrison M."/>
            <person name="Strong C."/>
            <person name="Farmer C."/>
            <person name="Delahaunty K."/>
            <person name="Markovic C."/>
            <person name="Hall O."/>
            <person name="Minx P."/>
            <person name="Tomlinson C."/>
            <person name="Mitreva M."/>
            <person name="Nelson J."/>
            <person name="Hou S."/>
            <person name="Wollam A."/>
            <person name="Pepin K.H."/>
            <person name="Johnson M."/>
            <person name="Bhonagiri V."/>
            <person name="Nash W.E."/>
            <person name="Warren W."/>
            <person name="Chinwalla A."/>
            <person name="Mardis E.R."/>
            <person name="Wilson R.K."/>
        </authorList>
    </citation>
    <scope>NUCLEOTIDE SEQUENCE [LARGE SCALE GENOMIC DNA]</scope>
    <source>
        <strain evidence="1">DSM 14600</strain>
    </source>
</reference>
<dbReference type="HOGENOM" id="CLU_3257816_0_0_9"/>
<gene>
    <name evidence="1" type="ORF">GCWU000342_00125</name>
</gene>
<dbReference type="AlphaFoldDB" id="C4G840"/>
<accession>C4G840</accession>